<organism evidence="1 2">
    <name type="scientific">Prorocentrum cordatum</name>
    <dbReference type="NCBI Taxonomy" id="2364126"/>
    <lineage>
        <taxon>Eukaryota</taxon>
        <taxon>Sar</taxon>
        <taxon>Alveolata</taxon>
        <taxon>Dinophyceae</taxon>
        <taxon>Prorocentrales</taxon>
        <taxon>Prorocentraceae</taxon>
        <taxon>Prorocentrum</taxon>
    </lineage>
</organism>
<evidence type="ECO:0000313" key="2">
    <source>
        <dbReference type="Proteomes" id="UP001189429"/>
    </source>
</evidence>
<protein>
    <submittedName>
        <fullName evidence="1">Uncharacterized protein</fullName>
    </submittedName>
</protein>
<dbReference type="EMBL" id="CAUYUJ010001546">
    <property type="protein sequence ID" value="CAK0796415.1"/>
    <property type="molecule type" value="Genomic_DNA"/>
</dbReference>
<comment type="caution">
    <text evidence="1">The sequence shown here is derived from an EMBL/GenBank/DDBJ whole genome shotgun (WGS) entry which is preliminary data.</text>
</comment>
<dbReference type="Proteomes" id="UP001189429">
    <property type="component" value="Unassembled WGS sequence"/>
</dbReference>
<keyword evidence="2" id="KW-1185">Reference proteome</keyword>
<evidence type="ECO:0000313" key="1">
    <source>
        <dbReference type="EMBL" id="CAK0796415.1"/>
    </source>
</evidence>
<name>A0ABN9PTA9_9DINO</name>
<reference evidence="1" key="1">
    <citation type="submission" date="2023-10" db="EMBL/GenBank/DDBJ databases">
        <authorList>
            <person name="Chen Y."/>
            <person name="Shah S."/>
            <person name="Dougan E. K."/>
            <person name="Thang M."/>
            <person name="Chan C."/>
        </authorList>
    </citation>
    <scope>NUCLEOTIDE SEQUENCE [LARGE SCALE GENOMIC DNA]</scope>
</reference>
<proteinExistence type="predicted"/>
<accession>A0ABN9PTA9</accession>
<gene>
    <name evidence="1" type="ORF">PCOR1329_LOCUS5804</name>
</gene>
<sequence length="221" mass="24114">MAAPAPAGACGELGWEAVEAARWALNLWALLHLAVGQAELRALATEHWGGLVAALQPLAPRLRSEQVVPLENGTACAAAVAAARLLVWPWQFVPLLNQWLTPRWLLVALDWAQLVRAGWGALFLVLAQQLPSERDRGASTAAVAIRLPPPDYAGYGPLAWARKVQGAMRRWYESTCPSCQTSEILLPSGFQASGVTSRPRADPEIASKQSRRFFWFIIFGL</sequence>